<accession>A0AAD7F9A9</accession>
<protein>
    <submittedName>
        <fullName evidence="1">Uncharacterized protein</fullName>
    </submittedName>
</protein>
<dbReference type="Proteomes" id="UP001221142">
    <property type="component" value="Unassembled WGS sequence"/>
</dbReference>
<dbReference type="AlphaFoldDB" id="A0AAD7F9A9"/>
<comment type="caution">
    <text evidence="1">The sequence shown here is derived from an EMBL/GenBank/DDBJ whole genome shotgun (WGS) entry which is preliminary data.</text>
</comment>
<keyword evidence="2" id="KW-1185">Reference proteome</keyword>
<evidence type="ECO:0000313" key="1">
    <source>
        <dbReference type="EMBL" id="KAJ7610190.1"/>
    </source>
</evidence>
<name>A0AAD7F9A9_9AGAR</name>
<sequence>MVWVDLPLNQVPKSSIVSDSSGKAKAPPQSRNIKSITNTNFGTAVAQTNLTNYEYFIRNLAAFGGYMQQTEAIFRATAMRMQTRLAEVTPDTPAVNLPVEFNNWLRGLLNTYNARYTSRLTNAWTFYSRKMDGISATRRQAVPQCFALYHAGKQAQAAGQVAIPPQTFNIANMIPPAPTLPVCNAPGTQGHVQWGLDVNGVAAKSITAVRILGAGRMDYYGLGNGTDFSKDVVAAKRFPSTYANCQNSWQVGHTVSKAGYTDVLLDMTCNGVNTNKVTAPMTFVVNNQPLVCVVVDGGQPTPIYIPVCDSTQAVATACANSVLQSNFPGTGSLLTGDMQFIPN</sequence>
<organism evidence="1 2">
    <name type="scientific">Roridomyces roridus</name>
    <dbReference type="NCBI Taxonomy" id="1738132"/>
    <lineage>
        <taxon>Eukaryota</taxon>
        <taxon>Fungi</taxon>
        <taxon>Dikarya</taxon>
        <taxon>Basidiomycota</taxon>
        <taxon>Agaricomycotina</taxon>
        <taxon>Agaricomycetes</taxon>
        <taxon>Agaricomycetidae</taxon>
        <taxon>Agaricales</taxon>
        <taxon>Marasmiineae</taxon>
        <taxon>Mycenaceae</taxon>
        <taxon>Roridomyces</taxon>
    </lineage>
</organism>
<reference evidence="1" key="1">
    <citation type="submission" date="2023-03" db="EMBL/GenBank/DDBJ databases">
        <title>Massive genome expansion in bonnet fungi (Mycena s.s.) driven by repeated elements and novel gene families across ecological guilds.</title>
        <authorList>
            <consortium name="Lawrence Berkeley National Laboratory"/>
            <person name="Harder C.B."/>
            <person name="Miyauchi S."/>
            <person name="Viragh M."/>
            <person name="Kuo A."/>
            <person name="Thoen E."/>
            <person name="Andreopoulos B."/>
            <person name="Lu D."/>
            <person name="Skrede I."/>
            <person name="Drula E."/>
            <person name="Henrissat B."/>
            <person name="Morin E."/>
            <person name="Kohler A."/>
            <person name="Barry K."/>
            <person name="LaButti K."/>
            <person name="Morin E."/>
            <person name="Salamov A."/>
            <person name="Lipzen A."/>
            <person name="Mereny Z."/>
            <person name="Hegedus B."/>
            <person name="Baldrian P."/>
            <person name="Stursova M."/>
            <person name="Weitz H."/>
            <person name="Taylor A."/>
            <person name="Grigoriev I.V."/>
            <person name="Nagy L.G."/>
            <person name="Martin F."/>
            <person name="Kauserud H."/>
        </authorList>
    </citation>
    <scope>NUCLEOTIDE SEQUENCE</scope>
    <source>
        <strain evidence="1">9284</strain>
    </source>
</reference>
<gene>
    <name evidence="1" type="ORF">FB45DRAFT_804760</name>
</gene>
<evidence type="ECO:0000313" key="2">
    <source>
        <dbReference type="Proteomes" id="UP001221142"/>
    </source>
</evidence>
<dbReference type="EMBL" id="JARKIF010000036">
    <property type="protein sequence ID" value="KAJ7610190.1"/>
    <property type="molecule type" value="Genomic_DNA"/>
</dbReference>
<proteinExistence type="predicted"/>